<evidence type="ECO:0000313" key="2">
    <source>
        <dbReference type="EMBL" id="CAD8156412.1"/>
    </source>
</evidence>
<proteinExistence type="predicted"/>
<dbReference type="OrthoDB" id="317304at2759"/>
<keyword evidence="3" id="KW-1185">Reference proteome</keyword>
<feature type="transmembrane region" description="Helical" evidence="1">
    <location>
        <begin position="33"/>
        <end position="53"/>
    </location>
</feature>
<organism evidence="2 3">
    <name type="scientific">Paramecium octaurelia</name>
    <dbReference type="NCBI Taxonomy" id="43137"/>
    <lineage>
        <taxon>Eukaryota</taxon>
        <taxon>Sar</taxon>
        <taxon>Alveolata</taxon>
        <taxon>Ciliophora</taxon>
        <taxon>Intramacronucleata</taxon>
        <taxon>Oligohymenophorea</taxon>
        <taxon>Peniculida</taxon>
        <taxon>Parameciidae</taxon>
        <taxon>Paramecium</taxon>
    </lineage>
</organism>
<evidence type="ECO:0000313" key="3">
    <source>
        <dbReference type="Proteomes" id="UP000683925"/>
    </source>
</evidence>
<reference evidence="2" key="1">
    <citation type="submission" date="2021-01" db="EMBL/GenBank/DDBJ databases">
        <authorList>
            <consortium name="Genoscope - CEA"/>
            <person name="William W."/>
        </authorList>
    </citation>
    <scope>NUCLEOTIDE SEQUENCE</scope>
</reference>
<dbReference type="OMA" id="MQRFNKY"/>
<evidence type="ECO:0000256" key="1">
    <source>
        <dbReference type="SAM" id="Phobius"/>
    </source>
</evidence>
<dbReference type="EMBL" id="CAJJDP010000032">
    <property type="protein sequence ID" value="CAD8156412.1"/>
    <property type="molecule type" value="Genomic_DNA"/>
</dbReference>
<comment type="caution">
    <text evidence="2">The sequence shown here is derived from an EMBL/GenBank/DDBJ whole genome shotgun (WGS) entry which is preliminary data.</text>
</comment>
<gene>
    <name evidence="2" type="ORF">POCTA_138.1.T0320090</name>
</gene>
<dbReference type="AlphaFoldDB" id="A0A8S1TXV6"/>
<name>A0A8S1TXV6_PAROT</name>
<keyword evidence="1" id="KW-0472">Membrane</keyword>
<accession>A0A8S1TXV6</accession>
<protein>
    <submittedName>
        <fullName evidence="2">Uncharacterized protein</fullName>
    </submittedName>
</protein>
<keyword evidence="1" id="KW-1133">Transmembrane helix</keyword>
<dbReference type="Proteomes" id="UP000683925">
    <property type="component" value="Unassembled WGS sequence"/>
</dbReference>
<sequence length="91" mass="10710">MQRFNKYLRSLREEIVEERLSQKQYRLVKFQKLVGIIIISTFGITSLAFYNLGGKIEKQKQDSFDDSNNEDVLQEAKLLLNQKLQQSSIKK</sequence>
<keyword evidence="1" id="KW-0812">Transmembrane</keyword>